<feature type="compositionally biased region" description="Basic and acidic residues" evidence="2">
    <location>
        <begin position="467"/>
        <end position="482"/>
    </location>
</feature>
<accession>A0A6A4VIL7</accession>
<reference evidence="4 5" key="1">
    <citation type="submission" date="2019-07" db="EMBL/GenBank/DDBJ databases">
        <title>Draft genome assembly of a fouling barnacle, Amphibalanus amphitrite (Darwin, 1854): The first reference genome for Thecostraca.</title>
        <authorList>
            <person name="Kim W."/>
        </authorList>
    </citation>
    <scope>NUCLEOTIDE SEQUENCE [LARGE SCALE GENOMIC DNA]</scope>
    <source>
        <strain evidence="4">SNU_AA5</strain>
        <tissue evidence="4">Soma without cirri and trophi</tissue>
    </source>
</reference>
<feature type="compositionally biased region" description="Polar residues" evidence="2">
    <location>
        <begin position="47"/>
        <end position="58"/>
    </location>
</feature>
<name>A0A6A4VIL7_AMPAM</name>
<sequence length="916" mass="95817">MLEFKYQYSSQLEGKNRSSFFNTCEPLQGTSAMNSGGQSNRPKKTRSSAMPSTNNNSRYRGKEPRSSRGRLYRGKEPRSSQGRPPLEASGVYADPKYAHALSSVIGCTVQVLTTAHQRFEGVLVSVSSENDAALGMVNLVDEADPKRIDPKEVKDKLIFKTDKIVTMTVRNVDLDYAAKSGFQTDSAIQSKTNGAPAAPKELQPWVADVAPSEKLVTLGSANGWDPHDMFTLNERKYGVRSTYDQSLQGYTTQLEQTSHDQEAHAKRIADEIERSSTSRHRADMENGDEETTFAAVVRPGGDRGDRGERGDRYVPPARRQPSREPPAGPRQAGPRGPPPSGRPPRGGGGPQGGGMGGRGPQQHHGRGGGGRQPHPRASPPAHLQPPQHHGRVNGDGGERGSPPTPAAPSPSPPARGASKSPAVGSDRPRVRSPEERAQTAETPRRGPEPRGNGDVRNDARPASGDVRNGDVRHGGGEPRPSGDVRVSGGGEGRPGRDDVRVSGGDTRSSRASGDVRASDDVRQQQRQQNGKAERQNIESLKTFNKTFMLSEEPARREEAAAPAGSQRTTPPAGPGGAQGQKQETPAASPAQTPEAKPAEGDKSAGGSKSKLNPNAKAFTPSQPSSLPQTAFSPSPTPPRVVTPMAAVQPGGPYSPLLPAGYPSPVLGGYLPMAGGQQFGVAPQPQPPPRMARHKGGGEYAPMGGMPHRPDAATPMQVAAVTGQPLMAPSPMGGHPAGPHLPMALPQPGLMQPGPGGYPQMVVRMVHPPMYGAPAPQQGYEPSGQQGGPPPGPGPHQLAYGMVPQPGPGPAQPPTPGPQPAGAGPGLMYPVAGAAGGPGGPANMYLVSAGQQMHPAHFALMQQQAGGQLSNGPMTSSVTSAVMSLGQQPYYIPAQQHPGQPYGPASGVPMPLVPSHQ</sequence>
<keyword evidence="5" id="KW-1185">Reference proteome</keyword>
<feature type="compositionally biased region" description="Gly residues" evidence="2">
    <location>
        <begin position="344"/>
        <end position="359"/>
    </location>
</feature>
<dbReference type="Pfam" id="PF07145">
    <property type="entry name" value="PAM2"/>
    <property type="match status" value="1"/>
</dbReference>
<feature type="region of interest" description="Disordered" evidence="2">
    <location>
        <begin position="270"/>
        <end position="643"/>
    </location>
</feature>
<feature type="compositionally biased region" description="Basic and acidic residues" evidence="2">
    <location>
        <begin position="270"/>
        <end position="284"/>
    </location>
</feature>
<dbReference type="GO" id="GO:0034063">
    <property type="term" value="P:stress granule assembly"/>
    <property type="evidence" value="ECO:0007669"/>
    <property type="project" value="TreeGrafter"/>
</dbReference>
<dbReference type="InterPro" id="IPR009818">
    <property type="entry name" value="PAM2_motif"/>
</dbReference>
<feature type="compositionally biased region" description="Polar residues" evidence="2">
    <location>
        <begin position="581"/>
        <end position="591"/>
    </location>
</feature>
<dbReference type="Pfam" id="PF06741">
    <property type="entry name" value="LsmAD"/>
    <property type="match status" value="1"/>
</dbReference>
<evidence type="ECO:0000259" key="3">
    <source>
        <dbReference type="SMART" id="SM01272"/>
    </source>
</evidence>
<feature type="compositionally biased region" description="Polar residues" evidence="2">
    <location>
        <begin position="619"/>
        <end position="631"/>
    </location>
</feature>
<dbReference type="Proteomes" id="UP000440578">
    <property type="component" value="Unassembled WGS sequence"/>
</dbReference>
<dbReference type="Pfam" id="PF14438">
    <property type="entry name" value="SM-ATX"/>
    <property type="match status" value="1"/>
</dbReference>
<feature type="compositionally biased region" description="Basic and acidic residues" evidence="2">
    <location>
        <begin position="300"/>
        <end position="312"/>
    </location>
</feature>
<evidence type="ECO:0000313" key="4">
    <source>
        <dbReference type="EMBL" id="KAF0291140.1"/>
    </source>
</evidence>
<feature type="compositionally biased region" description="Polar residues" evidence="2">
    <location>
        <begin position="537"/>
        <end position="547"/>
    </location>
</feature>
<dbReference type="InterPro" id="IPR009604">
    <property type="entry name" value="LsmAD_domain"/>
</dbReference>
<feature type="compositionally biased region" description="Basic and acidic residues" evidence="2">
    <location>
        <begin position="426"/>
        <end position="459"/>
    </location>
</feature>
<dbReference type="InterPro" id="IPR025852">
    <property type="entry name" value="SM_dom_ATX"/>
</dbReference>
<dbReference type="SMART" id="SM01272">
    <property type="entry name" value="LsmAD"/>
    <property type="match status" value="1"/>
</dbReference>
<evidence type="ECO:0000256" key="2">
    <source>
        <dbReference type="SAM" id="MobiDB-lite"/>
    </source>
</evidence>
<dbReference type="PANTHER" id="PTHR12854">
    <property type="entry name" value="ATAXIN 2-RELATED"/>
    <property type="match status" value="1"/>
</dbReference>
<feature type="compositionally biased region" description="Pro residues" evidence="2">
    <location>
        <begin position="402"/>
        <end position="413"/>
    </location>
</feature>
<feature type="compositionally biased region" description="Pro residues" evidence="2">
    <location>
        <begin position="804"/>
        <end position="818"/>
    </location>
</feature>
<feature type="region of interest" description="Disordered" evidence="2">
    <location>
        <begin position="891"/>
        <end position="916"/>
    </location>
</feature>
<dbReference type="OrthoDB" id="2275718at2759"/>
<feature type="region of interest" description="Disordered" evidence="2">
    <location>
        <begin position="768"/>
        <end position="824"/>
    </location>
</feature>
<organism evidence="4 5">
    <name type="scientific">Amphibalanus amphitrite</name>
    <name type="common">Striped barnacle</name>
    <name type="synonym">Balanus amphitrite</name>
    <dbReference type="NCBI Taxonomy" id="1232801"/>
    <lineage>
        <taxon>Eukaryota</taxon>
        <taxon>Metazoa</taxon>
        <taxon>Ecdysozoa</taxon>
        <taxon>Arthropoda</taxon>
        <taxon>Crustacea</taxon>
        <taxon>Multicrustacea</taxon>
        <taxon>Cirripedia</taxon>
        <taxon>Thoracica</taxon>
        <taxon>Thoracicalcarea</taxon>
        <taxon>Balanomorpha</taxon>
        <taxon>Balanoidea</taxon>
        <taxon>Balanidae</taxon>
        <taxon>Amphibalaninae</taxon>
        <taxon>Amphibalanus</taxon>
    </lineage>
</organism>
<evidence type="ECO:0000256" key="1">
    <source>
        <dbReference type="ARBA" id="ARBA00007503"/>
    </source>
</evidence>
<gene>
    <name evidence="4" type="primary">Atxn2_0</name>
    <name evidence="4" type="ORF">FJT64_010686</name>
</gene>
<dbReference type="GO" id="GO:0003729">
    <property type="term" value="F:mRNA binding"/>
    <property type="evidence" value="ECO:0007669"/>
    <property type="project" value="TreeGrafter"/>
</dbReference>
<evidence type="ECO:0000313" key="5">
    <source>
        <dbReference type="Proteomes" id="UP000440578"/>
    </source>
</evidence>
<feature type="compositionally biased region" description="Polar residues" evidence="2">
    <location>
        <begin position="28"/>
        <end position="40"/>
    </location>
</feature>
<protein>
    <submittedName>
        <fullName evidence="4">Ataxin-2</fullName>
    </submittedName>
</protein>
<comment type="similarity">
    <text evidence="1">Belongs to the ataxin-2 family.</text>
</comment>
<dbReference type="AlphaFoldDB" id="A0A6A4VIL7"/>
<dbReference type="InterPro" id="IPR045117">
    <property type="entry name" value="ATXN2-like"/>
</dbReference>
<feature type="region of interest" description="Disordered" evidence="2">
    <location>
        <begin position="19"/>
        <end position="90"/>
    </location>
</feature>
<dbReference type="PANTHER" id="PTHR12854:SF7">
    <property type="entry name" value="ATAXIN-2 HOMOLOG"/>
    <property type="match status" value="1"/>
</dbReference>
<proteinExistence type="inferred from homology"/>
<feature type="domain" description="LsmAD" evidence="3">
    <location>
        <begin position="237"/>
        <end position="299"/>
    </location>
</feature>
<comment type="caution">
    <text evidence="4">The sequence shown here is derived from an EMBL/GenBank/DDBJ whole genome shotgun (WGS) entry which is preliminary data.</text>
</comment>
<dbReference type="GO" id="GO:0010494">
    <property type="term" value="C:cytoplasmic stress granule"/>
    <property type="evidence" value="ECO:0007669"/>
    <property type="project" value="TreeGrafter"/>
</dbReference>
<dbReference type="EMBL" id="VIIS01001904">
    <property type="protein sequence ID" value="KAF0291140.1"/>
    <property type="molecule type" value="Genomic_DNA"/>
</dbReference>